<proteinExistence type="predicted"/>
<dbReference type="GO" id="GO:0016787">
    <property type="term" value="F:hydrolase activity"/>
    <property type="evidence" value="ECO:0007669"/>
    <property type="project" value="InterPro"/>
</dbReference>
<gene>
    <name evidence="2" type="ORF">DI623_01115</name>
</gene>
<evidence type="ECO:0000259" key="1">
    <source>
        <dbReference type="Pfam" id="PF01738"/>
    </source>
</evidence>
<dbReference type="SUPFAM" id="SSF53474">
    <property type="entry name" value="alpha/beta-Hydrolases"/>
    <property type="match status" value="1"/>
</dbReference>
<comment type="caution">
    <text evidence="2">The sequence shown here is derived from an EMBL/GenBank/DDBJ whole genome shotgun (WGS) entry which is preliminary data.</text>
</comment>
<dbReference type="PANTHER" id="PTHR46623:SF6">
    <property type="entry name" value="ALPHA_BETA-HYDROLASES SUPERFAMILY PROTEIN"/>
    <property type="match status" value="1"/>
</dbReference>
<dbReference type="InterPro" id="IPR002925">
    <property type="entry name" value="Dienelactn_hydro"/>
</dbReference>
<dbReference type="Pfam" id="PF01738">
    <property type="entry name" value="DLH"/>
    <property type="match status" value="1"/>
</dbReference>
<dbReference type="InterPro" id="IPR029058">
    <property type="entry name" value="AB_hydrolase_fold"/>
</dbReference>
<dbReference type="AlphaFoldDB" id="A0A2W5ABU4"/>
<dbReference type="Proteomes" id="UP000249066">
    <property type="component" value="Unassembled WGS sequence"/>
</dbReference>
<evidence type="ECO:0000313" key="2">
    <source>
        <dbReference type="EMBL" id="PZO92080.1"/>
    </source>
</evidence>
<evidence type="ECO:0000313" key="3">
    <source>
        <dbReference type="Proteomes" id="UP000249066"/>
    </source>
</evidence>
<name>A0A2W5ABU4_9SPHN</name>
<sequence length="232" mass="25214">MTGYLQIETLAHDKKFCAYVAEPDGAPKAAIIVIQEIFGVNPGIRKKCDEWAAKGYLAVAPDLFWRIEQQIELDADIPAEMERALSLIGQFDQDKGVSDIEATILWARNRIGGGKVGAVGYCLGGRLAYMTAARTDIDASVGYYGVGIDGLLGEKHAIARPLLLHIPTNDHFVSAETQKAMHEGLDDHPKVTLIDYPGLDHGFAAEMGLRRVESAARRADAATETFFAENLG</sequence>
<organism evidence="2 3">
    <name type="scientific">Sphingomonas sanxanigenens</name>
    <dbReference type="NCBI Taxonomy" id="397260"/>
    <lineage>
        <taxon>Bacteria</taxon>
        <taxon>Pseudomonadati</taxon>
        <taxon>Pseudomonadota</taxon>
        <taxon>Alphaproteobacteria</taxon>
        <taxon>Sphingomonadales</taxon>
        <taxon>Sphingomonadaceae</taxon>
        <taxon>Sphingomonas</taxon>
    </lineage>
</organism>
<dbReference type="InterPro" id="IPR051049">
    <property type="entry name" value="Dienelactone_hydrolase-like"/>
</dbReference>
<reference evidence="2 3" key="1">
    <citation type="submission" date="2017-08" db="EMBL/GenBank/DDBJ databases">
        <title>Infants hospitalized years apart are colonized by the same room-sourced microbial strains.</title>
        <authorList>
            <person name="Brooks B."/>
            <person name="Olm M.R."/>
            <person name="Firek B.A."/>
            <person name="Baker R."/>
            <person name="Thomas B.C."/>
            <person name="Morowitz M.J."/>
            <person name="Banfield J.F."/>
        </authorList>
    </citation>
    <scope>NUCLEOTIDE SEQUENCE [LARGE SCALE GENOMIC DNA]</scope>
    <source>
        <strain evidence="2">S2_018_000_R2_101</strain>
    </source>
</reference>
<feature type="domain" description="Dienelactone hydrolase" evidence="1">
    <location>
        <begin position="17"/>
        <end position="229"/>
    </location>
</feature>
<dbReference type="PANTHER" id="PTHR46623">
    <property type="entry name" value="CARBOXYMETHYLENEBUTENOLIDASE-RELATED"/>
    <property type="match status" value="1"/>
</dbReference>
<protein>
    <submittedName>
        <fullName evidence="2">Carboxymethylenebutenolidase</fullName>
    </submittedName>
</protein>
<dbReference type="EMBL" id="QFNN01000002">
    <property type="protein sequence ID" value="PZO92080.1"/>
    <property type="molecule type" value="Genomic_DNA"/>
</dbReference>
<accession>A0A2W5ABU4</accession>
<dbReference type="Gene3D" id="3.40.50.1820">
    <property type="entry name" value="alpha/beta hydrolase"/>
    <property type="match status" value="1"/>
</dbReference>